<dbReference type="SUPFAM" id="SSF51735">
    <property type="entry name" value="NAD(P)-binding Rossmann-fold domains"/>
    <property type="match status" value="1"/>
</dbReference>
<dbReference type="PANTHER" id="PTHR42760:SF53">
    <property type="entry name" value="BLR4183 PROTEIN"/>
    <property type="match status" value="1"/>
</dbReference>
<dbReference type="EMBL" id="JADIKL010000009">
    <property type="protein sequence ID" value="MFK2932171.1"/>
    <property type="molecule type" value="Genomic_DNA"/>
</dbReference>
<keyword evidence="4" id="KW-1185">Reference proteome</keyword>
<dbReference type="InterPro" id="IPR002347">
    <property type="entry name" value="SDR_fam"/>
</dbReference>
<dbReference type="Proteomes" id="UP001620397">
    <property type="component" value="Unassembled WGS sequence"/>
</dbReference>
<dbReference type="Pfam" id="PF00106">
    <property type="entry name" value="adh_short"/>
    <property type="match status" value="1"/>
</dbReference>
<evidence type="ECO:0000256" key="1">
    <source>
        <dbReference type="ARBA" id="ARBA00006484"/>
    </source>
</evidence>
<sequence length="263" mass="27210">MASHDTRALGPFTPLNGTRVLLTGATSGLGAAMARALAQAGARVMVTGRDEERAAAAARALGSNAIPCPLDVRDERSVADCVALACDAWGGIDVLVNNAGIGMRTVNPRFLSEAQPFWQVSYGGFRDVLDTKVIGCFLMARAVVPLMLRNGGGRVVNISMNEQTMTRRGFVPYGPAGAGVEALSRVMAADLAGSSVAVNTLLPGGNGTLTGMVPDDVPAEIRARLQDPAVMGPPIVWLASSPASGVHDQRFIATEFNAALAAP</sequence>
<dbReference type="PRINTS" id="PR00080">
    <property type="entry name" value="SDRFAMILY"/>
</dbReference>
<accession>A0ABW8KJ59</accession>
<comment type="similarity">
    <text evidence="1 2">Belongs to the short-chain dehydrogenases/reductases (SDR) family.</text>
</comment>
<gene>
    <name evidence="3" type="ORF">ISP14_15410</name>
</gene>
<protein>
    <submittedName>
        <fullName evidence="3">SDR family oxidoreductase</fullName>
    </submittedName>
</protein>
<comment type="caution">
    <text evidence="3">The sequence shown here is derived from an EMBL/GenBank/DDBJ whole genome shotgun (WGS) entry which is preliminary data.</text>
</comment>
<proteinExistence type="inferred from homology"/>
<dbReference type="CDD" id="cd05233">
    <property type="entry name" value="SDR_c"/>
    <property type="match status" value="1"/>
</dbReference>
<evidence type="ECO:0000313" key="3">
    <source>
        <dbReference type="EMBL" id="MFK2932171.1"/>
    </source>
</evidence>
<reference evidence="3 4" key="1">
    <citation type="submission" date="2020-10" db="EMBL/GenBank/DDBJ databases">
        <title>Phylogeny of dyella-like bacteria.</title>
        <authorList>
            <person name="Fu J."/>
        </authorList>
    </citation>
    <scope>NUCLEOTIDE SEQUENCE [LARGE SCALE GENOMIC DNA]</scope>
    <source>
        <strain evidence="3 4">DKC-1</strain>
    </source>
</reference>
<dbReference type="PRINTS" id="PR00081">
    <property type="entry name" value="GDHRDH"/>
</dbReference>
<evidence type="ECO:0000313" key="4">
    <source>
        <dbReference type="Proteomes" id="UP001620397"/>
    </source>
</evidence>
<dbReference type="Gene3D" id="3.40.50.720">
    <property type="entry name" value="NAD(P)-binding Rossmann-like Domain"/>
    <property type="match status" value="1"/>
</dbReference>
<evidence type="ECO:0000256" key="2">
    <source>
        <dbReference type="RuleBase" id="RU000363"/>
    </source>
</evidence>
<dbReference type="PANTHER" id="PTHR42760">
    <property type="entry name" value="SHORT-CHAIN DEHYDROGENASES/REDUCTASES FAMILY MEMBER"/>
    <property type="match status" value="1"/>
</dbReference>
<organism evidence="3 4">
    <name type="scientific">Dyella agri</name>
    <dbReference type="NCBI Taxonomy" id="1926869"/>
    <lineage>
        <taxon>Bacteria</taxon>
        <taxon>Pseudomonadati</taxon>
        <taxon>Pseudomonadota</taxon>
        <taxon>Gammaproteobacteria</taxon>
        <taxon>Lysobacterales</taxon>
        <taxon>Rhodanobacteraceae</taxon>
        <taxon>Dyella</taxon>
    </lineage>
</organism>
<dbReference type="InterPro" id="IPR036291">
    <property type="entry name" value="NAD(P)-bd_dom_sf"/>
</dbReference>
<name>A0ABW8KJ59_9GAMM</name>